<dbReference type="GO" id="GO:0015935">
    <property type="term" value="C:small ribosomal subunit"/>
    <property type="evidence" value="ECO:0007669"/>
    <property type="project" value="TreeGrafter"/>
</dbReference>
<evidence type="ECO:0000256" key="2">
    <source>
        <dbReference type="ARBA" id="ARBA00007634"/>
    </source>
</evidence>
<dbReference type="GO" id="GO:0006412">
    <property type="term" value="P:translation"/>
    <property type="evidence" value="ECO:0007669"/>
    <property type="project" value="UniProtKB-UniRule"/>
</dbReference>
<dbReference type="SUPFAM" id="SSF46992">
    <property type="entry name" value="Ribosomal protein S20"/>
    <property type="match status" value="1"/>
</dbReference>
<dbReference type="PANTHER" id="PTHR33398:SF1">
    <property type="entry name" value="SMALL RIBOSOMAL SUBUNIT PROTEIN BS20C"/>
    <property type="match status" value="1"/>
</dbReference>
<evidence type="ECO:0000313" key="9">
    <source>
        <dbReference type="EMBL" id="SHI02132.1"/>
    </source>
</evidence>
<dbReference type="GO" id="GO:0003735">
    <property type="term" value="F:structural constituent of ribosome"/>
    <property type="evidence" value="ECO:0007669"/>
    <property type="project" value="InterPro"/>
</dbReference>
<accession>A0A1M5XR37</accession>
<comment type="function">
    <text evidence="1 8">Binds directly to 16S ribosomal RNA.</text>
</comment>
<protein>
    <recommendedName>
        <fullName evidence="7 8">Small ribosomal subunit protein bS20</fullName>
    </recommendedName>
</protein>
<dbReference type="Proteomes" id="UP000184526">
    <property type="component" value="Unassembled WGS sequence"/>
</dbReference>
<dbReference type="STRING" id="1121306.SAMN02745196_02395"/>
<evidence type="ECO:0000256" key="5">
    <source>
        <dbReference type="ARBA" id="ARBA00022980"/>
    </source>
</evidence>
<evidence type="ECO:0000256" key="6">
    <source>
        <dbReference type="ARBA" id="ARBA00023274"/>
    </source>
</evidence>
<evidence type="ECO:0000313" key="10">
    <source>
        <dbReference type="Proteomes" id="UP000184526"/>
    </source>
</evidence>
<dbReference type="Gene3D" id="1.20.58.110">
    <property type="entry name" value="Ribosomal protein S20"/>
    <property type="match status" value="1"/>
</dbReference>
<reference evidence="9 10" key="1">
    <citation type="submission" date="2016-11" db="EMBL/GenBank/DDBJ databases">
        <authorList>
            <person name="Jaros S."/>
            <person name="Januszkiewicz K."/>
            <person name="Wedrychowicz H."/>
        </authorList>
    </citation>
    <scope>NUCLEOTIDE SEQUENCE [LARGE SCALE GENOMIC DNA]</scope>
    <source>
        <strain evidence="9 10">DSM 3089</strain>
    </source>
</reference>
<keyword evidence="3 8" id="KW-0699">rRNA-binding</keyword>
<dbReference type="GO" id="GO:0005829">
    <property type="term" value="C:cytosol"/>
    <property type="evidence" value="ECO:0007669"/>
    <property type="project" value="TreeGrafter"/>
</dbReference>
<dbReference type="InterPro" id="IPR036510">
    <property type="entry name" value="Ribosomal_bS20_sf"/>
</dbReference>
<dbReference type="OrthoDB" id="9808392at2"/>
<dbReference type="HAMAP" id="MF_00500">
    <property type="entry name" value="Ribosomal_bS20"/>
    <property type="match status" value="1"/>
</dbReference>
<evidence type="ECO:0000256" key="8">
    <source>
        <dbReference type="HAMAP-Rule" id="MF_00500"/>
    </source>
</evidence>
<evidence type="ECO:0000256" key="7">
    <source>
        <dbReference type="ARBA" id="ARBA00035136"/>
    </source>
</evidence>
<evidence type="ECO:0000256" key="3">
    <source>
        <dbReference type="ARBA" id="ARBA00022730"/>
    </source>
</evidence>
<dbReference type="NCBIfam" id="TIGR00029">
    <property type="entry name" value="S20"/>
    <property type="match status" value="1"/>
</dbReference>
<dbReference type="RefSeq" id="WP_072832245.1">
    <property type="nucleotide sequence ID" value="NZ_FQXP01000009.1"/>
</dbReference>
<keyword evidence="10" id="KW-1185">Reference proteome</keyword>
<evidence type="ECO:0000256" key="4">
    <source>
        <dbReference type="ARBA" id="ARBA00022884"/>
    </source>
</evidence>
<comment type="similarity">
    <text evidence="2 8">Belongs to the bacterial ribosomal protein bS20 family.</text>
</comment>
<keyword evidence="4 8" id="KW-0694">RNA-binding</keyword>
<dbReference type="GO" id="GO:0070181">
    <property type="term" value="F:small ribosomal subunit rRNA binding"/>
    <property type="evidence" value="ECO:0007669"/>
    <property type="project" value="TreeGrafter"/>
</dbReference>
<dbReference type="FunFam" id="1.20.58.110:FF:000001">
    <property type="entry name" value="30S ribosomal protein S20"/>
    <property type="match status" value="1"/>
</dbReference>
<gene>
    <name evidence="8" type="primary">rpsT</name>
    <name evidence="9" type="ORF">SAMN02745196_02395</name>
</gene>
<dbReference type="PANTHER" id="PTHR33398">
    <property type="entry name" value="30S RIBOSOMAL PROTEIN S20"/>
    <property type="match status" value="1"/>
</dbReference>
<name>A0A1M5XR37_9CLOT</name>
<dbReference type="Pfam" id="PF01649">
    <property type="entry name" value="Ribosomal_S20p"/>
    <property type="match status" value="1"/>
</dbReference>
<keyword evidence="6 8" id="KW-0687">Ribonucleoprotein</keyword>
<organism evidence="9 10">
    <name type="scientific">Clostridium collagenovorans DSM 3089</name>
    <dbReference type="NCBI Taxonomy" id="1121306"/>
    <lineage>
        <taxon>Bacteria</taxon>
        <taxon>Bacillati</taxon>
        <taxon>Bacillota</taxon>
        <taxon>Clostridia</taxon>
        <taxon>Eubacteriales</taxon>
        <taxon>Clostridiaceae</taxon>
        <taxon>Clostridium</taxon>
    </lineage>
</organism>
<dbReference type="InterPro" id="IPR002583">
    <property type="entry name" value="Ribosomal_bS20"/>
</dbReference>
<dbReference type="AlphaFoldDB" id="A0A1M5XR37"/>
<dbReference type="EMBL" id="FQXP01000009">
    <property type="protein sequence ID" value="SHI02132.1"/>
    <property type="molecule type" value="Genomic_DNA"/>
</dbReference>
<proteinExistence type="inferred from homology"/>
<sequence length="87" mass="9326">MANSRSAKKRIKVNATKALANKMVKSALKTSIKNFEVSVVAGNKEEATAKLTLAVKAIDMACAKNILHKNKASRDKSRLAAKLNAMA</sequence>
<keyword evidence="5 8" id="KW-0689">Ribosomal protein</keyword>
<evidence type="ECO:0000256" key="1">
    <source>
        <dbReference type="ARBA" id="ARBA00003134"/>
    </source>
</evidence>